<gene>
    <name evidence="3" type="ORF">IPOD504_LOCUS528</name>
</gene>
<proteinExistence type="predicted"/>
<feature type="compositionally biased region" description="Low complexity" evidence="1">
    <location>
        <begin position="101"/>
        <end position="115"/>
    </location>
</feature>
<dbReference type="EMBL" id="OW152813">
    <property type="protein sequence ID" value="CAH2035378.1"/>
    <property type="molecule type" value="Genomic_DNA"/>
</dbReference>
<feature type="non-terminal residue" evidence="3">
    <location>
        <position position="1"/>
    </location>
</feature>
<feature type="compositionally biased region" description="Polar residues" evidence="1">
    <location>
        <begin position="254"/>
        <end position="269"/>
    </location>
</feature>
<protein>
    <submittedName>
        <fullName evidence="3">Uncharacterized protein</fullName>
    </submittedName>
</protein>
<evidence type="ECO:0000313" key="4">
    <source>
        <dbReference type="Proteomes" id="UP000837857"/>
    </source>
</evidence>
<feature type="compositionally biased region" description="Acidic residues" evidence="1">
    <location>
        <begin position="492"/>
        <end position="507"/>
    </location>
</feature>
<evidence type="ECO:0000256" key="1">
    <source>
        <dbReference type="SAM" id="MobiDB-lite"/>
    </source>
</evidence>
<feature type="compositionally biased region" description="Basic and acidic residues" evidence="1">
    <location>
        <begin position="452"/>
        <end position="471"/>
    </location>
</feature>
<dbReference type="Gene3D" id="2.160.20.80">
    <property type="entry name" value="E3 ubiquitin-protein ligase SopA"/>
    <property type="match status" value="1"/>
</dbReference>
<evidence type="ECO:0000256" key="2">
    <source>
        <dbReference type="SAM" id="SignalP"/>
    </source>
</evidence>
<dbReference type="Proteomes" id="UP000837857">
    <property type="component" value="Chromosome 1"/>
</dbReference>
<reference evidence="3" key="1">
    <citation type="submission" date="2022-03" db="EMBL/GenBank/DDBJ databases">
        <authorList>
            <person name="Martin H S."/>
        </authorList>
    </citation>
    <scope>NUCLEOTIDE SEQUENCE</scope>
</reference>
<feature type="compositionally biased region" description="Polar residues" evidence="1">
    <location>
        <begin position="295"/>
        <end position="310"/>
    </location>
</feature>
<keyword evidence="4" id="KW-1185">Reference proteome</keyword>
<feature type="compositionally biased region" description="Polar residues" evidence="1">
    <location>
        <begin position="478"/>
        <end position="487"/>
    </location>
</feature>
<dbReference type="InterPro" id="IPR001646">
    <property type="entry name" value="5peptide_repeat"/>
</dbReference>
<feature type="region of interest" description="Disordered" evidence="1">
    <location>
        <begin position="75"/>
        <end position="158"/>
    </location>
</feature>
<dbReference type="SUPFAM" id="SSF141571">
    <property type="entry name" value="Pentapeptide repeat-like"/>
    <property type="match status" value="1"/>
</dbReference>
<accession>A0ABN8HKW3</accession>
<feature type="signal peptide" evidence="2">
    <location>
        <begin position="1"/>
        <end position="26"/>
    </location>
</feature>
<feature type="compositionally biased region" description="Polar residues" evidence="1">
    <location>
        <begin position="75"/>
        <end position="100"/>
    </location>
</feature>
<feature type="chain" id="PRO_5045744095" evidence="2">
    <location>
        <begin position="27"/>
        <end position="770"/>
    </location>
</feature>
<feature type="compositionally biased region" description="Low complexity" evidence="1">
    <location>
        <begin position="122"/>
        <end position="151"/>
    </location>
</feature>
<keyword evidence="2" id="KW-0732">Signal</keyword>
<name>A0ABN8HKW3_9NEOP</name>
<feature type="compositionally biased region" description="Basic and acidic residues" evidence="1">
    <location>
        <begin position="330"/>
        <end position="363"/>
    </location>
</feature>
<sequence length="770" mass="85715">MRIALTFLILFNTLWSAIFLCRRARASVIESHLKILVAAAPELCIAYSQLIQIIKMGDRNNPIKFGPEWLRNLSQERNTGGSANNNQNPPNSGTLTNSAPTGSVLGSTVSSGALSPPGPPGAMGVTVSPGGTTAQGAAGGSTSNTSASTGAYPKTTTNNTAPKILLANLRYGREEMLALYDRSAEAPEELKYFDLLYQPRGKPPAALNNTFEEEMRDNIRGGPPTGGMPSADRFGVARGGGRGSSNDNRGRSRTPFSRQGQSGRGNSWHTGHARQPGYNTASDEDGSPLRPWGANNGNPSQRNNNEQQEWVPNKVFRRRQANNTNWRQPQTRDEGDEWRSGDAARNRPNVDKWDRDWGDRPVQDRPQSWNSNRRPWVGGEGHNDDNLPEWAVDSAETGAGTFDSTGAFHGYSNDDTSLPKTQDTPFPLVRSHTHGSFVRSKNTEEGSEEWWASEKAKKLSPKRFDASEIKFKKPPNTPVNEENNSVPKTDESETEEETNTNNEEENNVAEKLEGAAAIASETHEEVNTSDDQKNAFKPKFTESKTFDALMRSDIDMEEVSDDRGNFQSVMITPTNSLRQKHQNFVASATENTVRHGHMAVLRMLQSMSPNNNDSCQSPEDKLVEDIFDLTLEETTVPTSNPTYNKVVSKLEECKQVVCNKEVCNQEVCNQEVCNQEVCNQEVCNQEVCNQEVCNLEECNLEECNLEECNLEECNLQECNLEECNQGECNREVECNLEPCRSCSRVFCNKALYNRVQCNKEECRLLEYRRE</sequence>
<feature type="region of interest" description="Disordered" evidence="1">
    <location>
        <begin position="431"/>
        <end position="508"/>
    </location>
</feature>
<organism evidence="3 4">
    <name type="scientific">Iphiclides podalirius</name>
    <name type="common">scarce swallowtail</name>
    <dbReference type="NCBI Taxonomy" id="110791"/>
    <lineage>
        <taxon>Eukaryota</taxon>
        <taxon>Metazoa</taxon>
        <taxon>Ecdysozoa</taxon>
        <taxon>Arthropoda</taxon>
        <taxon>Hexapoda</taxon>
        <taxon>Insecta</taxon>
        <taxon>Pterygota</taxon>
        <taxon>Neoptera</taxon>
        <taxon>Endopterygota</taxon>
        <taxon>Lepidoptera</taxon>
        <taxon>Glossata</taxon>
        <taxon>Ditrysia</taxon>
        <taxon>Papilionoidea</taxon>
        <taxon>Papilionidae</taxon>
        <taxon>Papilioninae</taxon>
        <taxon>Iphiclides</taxon>
    </lineage>
</organism>
<dbReference type="Pfam" id="PF00805">
    <property type="entry name" value="Pentapeptide"/>
    <property type="match status" value="1"/>
</dbReference>
<feature type="region of interest" description="Disordered" evidence="1">
    <location>
        <begin position="216"/>
        <end position="389"/>
    </location>
</feature>
<evidence type="ECO:0000313" key="3">
    <source>
        <dbReference type="EMBL" id="CAH2035378.1"/>
    </source>
</evidence>